<dbReference type="EMBL" id="JAFBWN010000015">
    <property type="protein sequence ID" value="MBM2356446.1"/>
    <property type="molecule type" value="Genomic_DNA"/>
</dbReference>
<accession>A0A9Q2NT23</accession>
<evidence type="ECO:0000256" key="1">
    <source>
        <dbReference type="SAM" id="Phobius"/>
    </source>
</evidence>
<keyword evidence="1" id="KW-1133">Transmembrane helix</keyword>
<proteinExistence type="predicted"/>
<name>A0A9Q2NT23_9RHOB</name>
<keyword evidence="1" id="KW-0472">Membrane</keyword>
<gene>
    <name evidence="2" type="ORF">JQX14_17970</name>
</gene>
<organism evidence="2 3">
    <name type="scientific">Pseudosulfitobacter pseudonitzschiae</name>
    <dbReference type="NCBI Taxonomy" id="1402135"/>
    <lineage>
        <taxon>Bacteria</taxon>
        <taxon>Pseudomonadati</taxon>
        <taxon>Pseudomonadota</taxon>
        <taxon>Alphaproteobacteria</taxon>
        <taxon>Rhodobacterales</taxon>
        <taxon>Roseobacteraceae</taxon>
        <taxon>Pseudosulfitobacter</taxon>
    </lineage>
</organism>
<feature type="transmembrane region" description="Helical" evidence="1">
    <location>
        <begin position="33"/>
        <end position="58"/>
    </location>
</feature>
<dbReference type="Proteomes" id="UP000809337">
    <property type="component" value="Unassembled WGS sequence"/>
</dbReference>
<dbReference type="RefSeq" id="WP_231035375.1">
    <property type="nucleotide sequence ID" value="NZ_JAJNGX010000015.1"/>
</dbReference>
<evidence type="ECO:0000313" key="3">
    <source>
        <dbReference type="Proteomes" id="UP000809337"/>
    </source>
</evidence>
<evidence type="ECO:0000313" key="2">
    <source>
        <dbReference type="EMBL" id="MBM2356446.1"/>
    </source>
</evidence>
<reference evidence="2" key="1">
    <citation type="submission" date="2021-01" db="EMBL/GenBank/DDBJ databases">
        <title>Diatom-associated Roseobacters Show Island Model of Population Structure.</title>
        <authorList>
            <person name="Qu L."/>
            <person name="Feng X."/>
            <person name="Chen Y."/>
            <person name="Li L."/>
            <person name="Wang X."/>
            <person name="Hu Z."/>
            <person name="Wang H."/>
            <person name="Luo H."/>
        </authorList>
    </citation>
    <scope>NUCLEOTIDE SEQUENCE</scope>
    <source>
        <strain evidence="2">SM26-45</strain>
    </source>
</reference>
<dbReference type="AlphaFoldDB" id="A0A9Q2NT23"/>
<sequence>MTQRRDPLPHFADIRDGVEPSAGEKMAMIGLRVVAVVLVLSLAYPAFLIIKILVGLYLGGH</sequence>
<protein>
    <submittedName>
        <fullName evidence="2">Uncharacterized protein</fullName>
    </submittedName>
</protein>
<keyword evidence="1" id="KW-0812">Transmembrane</keyword>
<comment type="caution">
    <text evidence="2">The sequence shown here is derived from an EMBL/GenBank/DDBJ whole genome shotgun (WGS) entry which is preliminary data.</text>
</comment>